<evidence type="ECO:0000313" key="3">
    <source>
        <dbReference type="EMBL" id="CAB0029483.1"/>
    </source>
</evidence>
<evidence type="ECO:0000313" key="4">
    <source>
        <dbReference type="Proteomes" id="UP000479190"/>
    </source>
</evidence>
<evidence type="ECO:0000256" key="2">
    <source>
        <dbReference type="SAM" id="MobiDB-lite"/>
    </source>
</evidence>
<dbReference type="OrthoDB" id="539213at2759"/>
<dbReference type="InterPro" id="IPR002110">
    <property type="entry name" value="Ankyrin_rpt"/>
</dbReference>
<accession>A0A6H5I391</accession>
<feature type="repeat" description="ANK" evidence="1">
    <location>
        <begin position="172"/>
        <end position="204"/>
    </location>
</feature>
<dbReference type="SUPFAM" id="SSF48403">
    <property type="entry name" value="Ankyrin repeat"/>
    <property type="match status" value="1"/>
</dbReference>
<feature type="region of interest" description="Disordered" evidence="2">
    <location>
        <begin position="22"/>
        <end position="47"/>
    </location>
</feature>
<dbReference type="AlphaFoldDB" id="A0A6H5I391"/>
<gene>
    <name evidence="3" type="ORF">TBRA_LOCUS1519</name>
</gene>
<reference evidence="3 4" key="1">
    <citation type="submission" date="2020-02" db="EMBL/GenBank/DDBJ databases">
        <authorList>
            <person name="Ferguson B K."/>
        </authorList>
    </citation>
    <scope>NUCLEOTIDE SEQUENCE [LARGE SCALE GENOMIC DNA]</scope>
</reference>
<dbReference type="Proteomes" id="UP000479190">
    <property type="component" value="Unassembled WGS sequence"/>
</dbReference>
<name>A0A6H5I391_9HYME</name>
<dbReference type="EMBL" id="CADCXV010000324">
    <property type="protein sequence ID" value="CAB0029483.1"/>
    <property type="molecule type" value="Genomic_DNA"/>
</dbReference>
<dbReference type="PROSITE" id="PS50088">
    <property type="entry name" value="ANK_REPEAT"/>
    <property type="match status" value="1"/>
</dbReference>
<keyword evidence="4" id="KW-1185">Reference proteome</keyword>
<organism evidence="3 4">
    <name type="scientific">Trichogramma brassicae</name>
    <dbReference type="NCBI Taxonomy" id="86971"/>
    <lineage>
        <taxon>Eukaryota</taxon>
        <taxon>Metazoa</taxon>
        <taxon>Ecdysozoa</taxon>
        <taxon>Arthropoda</taxon>
        <taxon>Hexapoda</taxon>
        <taxon>Insecta</taxon>
        <taxon>Pterygota</taxon>
        <taxon>Neoptera</taxon>
        <taxon>Endopterygota</taxon>
        <taxon>Hymenoptera</taxon>
        <taxon>Apocrita</taxon>
        <taxon>Proctotrupomorpha</taxon>
        <taxon>Chalcidoidea</taxon>
        <taxon>Trichogrammatidae</taxon>
        <taxon>Trichogramma</taxon>
    </lineage>
</organism>
<feature type="compositionally biased region" description="Basic and acidic residues" evidence="2">
    <location>
        <begin position="34"/>
        <end position="47"/>
    </location>
</feature>
<sequence length="311" mass="35455">MPGLPLIHRECGARVLSLPEVQRRKRETTLPAPRGHDAGKHHQAHAREEKLLRRAGILVLTRGLLRGRYRDGGTIRTSRRRCQSRHVHALGVAHRRPVPSQRNCENFIGSRAPTQTSWTTSSNRLLCTHSRGPVACIFVIPTLYFYSSRKPVDDIVDMLVMKKANIEARNSHGDSPLQYAVSRFNVDVAGALLKNSASLSSFKRRQNIQHDLHDIGIEELFFNFLHHRMMKLLKSADYQMNMNTRLRMLKYWMEIRGNDTDHLIPYNEAQSTAATFASSACTRKYCSSELFFVLLTPHSPLSHSSVTTYEV</sequence>
<protein>
    <submittedName>
        <fullName evidence="3">Uncharacterized protein</fullName>
    </submittedName>
</protein>
<dbReference type="Gene3D" id="1.25.40.20">
    <property type="entry name" value="Ankyrin repeat-containing domain"/>
    <property type="match status" value="1"/>
</dbReference>
<dbReference type="InterPro" id="IPR036770">
    <property type="entry name" value="Ankyrin_rpt-contain_sf"/>
</dbReference>
<keyword evidence="1" id="KW-0040">ANK repeat</keyword>
<evidence type="ECO:0000256" key="1">
    <source>
        <dbReference type="PROSITE-ProRule" id="PRU00023"/>
    </source>
</evidence>
<proteinExistence type="predicted"/>